<dbReference type="AlphaFoldDB" id="A0A117I4A9"/>
<feature type="compositionally biased region" description="Polar residues" evidence="1">
    <location>
        <begin position="288"/>
        <end position="306"/>
    </location>
</feature>
<evidence type="ECO:0000313" key="3">
    <source>
        <dbReference type="Proteomes" id="UP000069620"/>
    </source>
</evidence>
<protein>
    <submittedName>
        <fullName evidence="2">Collagen adhesion protein</fullName>
    </submittedName>
</protein>
<feature type="compositionally biased region" description="Low complexity" evidence="1">
    <location>
        <begin position="208"/>
        <end position="223"/>
    </location>
</feature>
<feature type="compositionally biased region" description="Low complexity" evidence="1">
    <location>
        <begin position="325"/>
        <end position="357"/>
    </location>
</feature>
<name>A0A117I4A9_9MYCO</name>
<dbReference type="STRING" id="146020.RMCB_0736"/>
<dbReference type="Proteomes" id="UP000069620">
    <property type="component" value="Unassembled WGS sequence"/>
</dbReference>
<evidence type="ECO:0000256" key="1">
    <source>
        <dbReference type="SAM" id="MobiDB-lite"/>
    </source>
</evidence>
<organism evidence="2 3">
    <name type="scientific">Mycolicibacterium brisbanense</name>
    <dbReference type="NCBI Taxonomy" id="146020"/>
    <lineage>
        <taxon>Bacteria</taxon>
        <taxon>Bacillati</taxon>
        <taxon>Actinomycetota</taxon>
        <taxon>Actinomycetes</taxon>
        <taxon>Mycobacteriales</taxon>
        <taxon>Mycobacteriaceae</taxon>
        <taxon>Mycolicibacterium</taxon>
    </lineage>
</organism>
<accession>A0A117I4A9</accession>
<keyword evidence="3" id="KW-1185">Reference proteome</keyword>
<evidence type="ECO:0000313" key="2">
    <source>
        <dbReference type="EMBL" id="GAS86640.1"/>
    </source>
</evidence>
<dbReference type="SUPFAM" id="SSF140453">
    <property type="entry name" value="EsxAB dimer-like"/>
    <property type="match status" value="1"/>
</dbReference>
<dbReference type="RefSeq" id="WP_062827661.1">
    <property type="nucleotide sequence ID" value="NZ_BCSX01000007.1"/>
</dbReference>
<comment type="caution">
    <text evidence="2">The sequence shown here is derived from an EMBL/GenBank/DDBJ whole genome shotgun (WGS) entry which is preliminary data.</text>
</comment>
<feature type="compositionally biased region" description="Low complexity" evidence="1">
    <location>
        <begin position="233"/>
        <end position="251"/>
    </location>
</feature>
<sequence length="403" mass="40160">MTVTISSVTGSQPEQVMAAAVHAGDSATTASQQLDAGKQNLDRLRSGWEGTASEAAIATAQRTLVEQQKIADTLGQLYSALSDGGSQLSAIRTVVVDAVETLTQQGWQVADDGTVSVRPGSLLDQLATLSPVTEMEVRQIAAISSVKLKTLLAQFDSADRALADALRKATAGLGSPADHAGPPNRSDNPSPGEPKPKDGNTTAPAPGPGAKPSGPGSPAKPGSTVDSPGQTMPTGPSTPTAPGSAPSAPRTPAQPPSAPTPRPTTGTTPTPSSPVNPGRTAGAAPTRPASTNAGSAPVHANTQEPTARSGPPTGAGAPPVSTGGPASATAPMPATAAPSRFDTSNTAGGTASAANSGGERVLSAFDGGAGNVPTGWKAEVDDDGFTHRIWVDEGEEIEHDDWA</sequence>
<dbReference type="InterPro" id="IPR010310">
    <property type="entry name" value="T7SS_ESAT-6-like"/>
</dbReference>
<dbReference type="EMBL" id="BCSX01000007">
    <property type="protein sequence ID" value="GAS86640.1"/>
    <property type="molecule type" value="Genomic_DNA"/>
</dbReference>
<reference evidence="3" key="2">
    <citation type="submission" date="2016-02" db="EMBL/GenBank/DDBJ databases">
        <title>Draft genome sequence of five rapidly growing Mycobacterium species.</title>
        <authorList>
            <person name="Katahira K."/>
            <person name="Gotou Y."/>
            <person name="Iida K."/>
            <person name="Ogura Y."/>
            <person name="Hayashi T."/>
        </authorList>
    </citation>
    <scope>NUCLEOTIDE SEQUENCE [LARGE SCALE GENOMIC DNA]</scope>
    <source>
        <strain evidence="3">JCM15654</strain>
    </source>
</reference>
<dbReference type="InterPro" id="IPR036689">
    <property type="entry name" value="ESAT-6-like_sf"/>
</dbReference>
<dbReference type="Gene3D" id="1.10.287.1060">
    <property type="entry name" value="ESAT-6-like"/>
    <property type="match status" value="1"/>
</dbReference>
<feature type="compositionally biased region" description="Pro residues" evidence="1">
    <location>
        <begin position="252"/>
        <end position="262"/>
    </location>
</feature>
<reference evidence="3" key="1">
    <citation type="journal article" date="2016" name="Genome Announc.">
        <title>Draft Genome Sequences of Five Rapidly Growing Mycobacterium Species, M. thermoresistibile, M. fortuitum subsp. acetamidolyticum, M. canariasense, M. brisbanense, and M. novocastrense.</title>
        <authorList>
            <person name="Katahira K."/>
            <person name="Ogura Y."/>
            <person name="Gotoh Y."/>
            <person name="Hayashi T."/>
        </authorList>
    </citation>
    <scope>NUCLEOTIDE SEQUENCE [LARGE SCALE GENOMIC DNA]</scope>
    <source>
        <strain evidence="3">JCM15654</strain>
    </source>
</reference>
<gene>
    <name evidence="2" type="ORF">RMCB_0736</name>
</gene>
<dbReference type="OrthoDB" id="5170249at2"/>
<proteinExistence type="predicted"/>
<dbReference type="Pfam" id="PF06013">
    <property type="entry name" value="WXG100"/>
    <property type="match status" value="1"/>
</dbReference>
<feature type="region of interest" description="Disordered" evidence="1">
    <location>
        <begin position="172"/>
        <end position="357"/>
    </location>
</feature>